<dbReference type="PANTHER" id="PTHR43173">
    <property type="entry name" value="ABC1 FAMILY PROTEIN"/>
    <property type="match status" value="1"/>
</dbReference>
<accession>A0ABR2Z313</accession>
<dbReference type="Pfam" id="PF03109">
    <property type="entry name" value="ABC1"/>
    <property type="match status" value="1"/>
</dbReference>
<dbReference type="EMBL" id="JALJOT010000001">
    <property type="protein sequence ID" value="KAK9918568.1"/>
    <property type="molecule type" value="Genomic_DNA"/>
</dbReference>
<comment type="caution">
    <text evidence="2">The sequence shown here is derived from an EMBL/GenBank/DDBJ whole genome shotgun (WGS) entry which is preliminary data.</text>
</comment>
<name>A0ABR2Z313_9CHLO</name>
<organism evidence="2 3">
    <name type="scientific">Coccomyxa subellipsoidea</name>
    <dbReference type="NCBI Taxonomy" id="248742"/>
    <lineage>
        <taxon>Eukaryota</taxon>
        <taxon>Viridiplantae</taxon>
        <taxon>Chlorophyta</taxon>
        <taxon>core chlorophytes</taxon>
        <taxon>Trebouxiophyceae</taxon>
        <taxon>Trebouxiophyceae incertae sedis</taxon>
        <taxon>Coccomyxaceae</taxon>
        <taxon>Coccomyxa</taxon>
    </lineage>
</organism>
<dbReference type="SUPFAM" id="SSF56112">
    <property type="entry name" value="Protein kinase-like (PK-like)"/>
    <property type="match status" value="1"/>
</dbReference>
<keyword evidence="3" id="KW-1185">Reference proteome</keyword>
<evidence type="ECO:0000313" key="2">
    <source>
        <dbReference type="EMBL" id="KAK9918568.1"/>
    </source>
</evidence>
<dbReference type="InterPro" id="IPR011009">
    <property type="entry name" value="Kinase-like_dom_sf"/>
</dbReference>
<proteinExistence type="predicted"/>
<evidence type="ECO:0000259" key="1">
    <source>
        <dbReference type="Pfam" id="PF03109"/>
    </source>
</evidence>
<dbReference type="PANTHER" id="PTHR43173:SF24">
    <property type="entry name" value="ABC1 ATYPICAL KINASE-LIKE DOMAIN-CONTAINING PROTEIN"/>
    <property type="match status" value="1"/>
</dbReference>
<protein>
    <recommendedName>
        <fullName evidence="1">ABC1 atypical kinase-like domain-containing protein</fullName>
    </recommendedName>
</protein>
<evidence type="ECO:0000313" key="3">
    <source>
        <dbReference type="Proteomes" id="UP001491310"/>
    </source>
</evidence>
<dbReference type="InterPro" id="IPR004147">
    <property type="entry name" value="ABC1_dom"/>
</dbReference>
<dbReference type="CDD" id="cd05121">
    <property type="entry name" value="ABC1_ADCK3-like"/>
    <property type="match status" value="1"/>
</dbReference>
<feature type="domain" description="ABC1 atypical kinase-like" evidence="1">
    <location>
        <begin position="219"/>
        <end position="443"/>
    </location>
</feature>
<sequence length="567" mass="62843">MTLKAWVQRHPRTLHRGTVIAMAGRSACMAALYSAAPGAWPALELLALLPLLPETRRRRMRCQVPAALWAAGHKYSGVVLGVSILKSLAGWLAPDLARTVRMWRQFLPIYFRCRWTKWRYQEARGYTVEEVERKWEVRHEAEGTVVYEMLLDLSGMYVKSAQILASKSDFMPAPWVKKLSAMFDSMPPKPWHAVRLALLRDLQECPAGQLWALHGQPARLETFLESIEPAPMASASIAQVHGAVLSKGLLADLGWRWVHGPGVVLKVQHPDMKGLMDSDVRNLGRLADFVRDTLPFDILPVLGEMRETVPKEFDFLREARLMRVIAARLKSAGVPGVTVPEPLMALSSPQLLVMQRMPGVPFSRILEAATLAPAVRKRAQLAVTNLLHAFGCTMLQQGLFQADPHAGNLLLQEDGTLVLLDFGQCKALTAERQRALARLIIALDKGWPSGVVAAMKGMGMEFKGLDGKVADPVLVTIVANIIFDVRPMPEALICPLAAEATIKKIPLAHFPRDLFQVSRSVMIMRGLTHALGMDVRAAQLWRKYAEAALADPDLEARAEANLRHDDG</sequence>
<dbReference type="Proteomes" id="UP001491310">
    <property type="component" value="Unassembled WGS sequence"/>
</dbReference>
<reference evidence="2 3" key="1">
    <citation type="journal article" date="2024" name="Nat. Commun.">
        <title>Phylogenomics reveals the evolutionary origins of lichenization in chlorophyte algae.</title>
        <authorList>
            <person name="Puginier C."/>
            <person name="Libourel C."/>
            <person name="Otte J."/>
            <person name="Skaloud P."/>
            <person name="Haon M."/>
            <person name="Grisel S."/>
            <person name="Petersen M."/>
            <person name="Berrin J.G."/>
            <person name="Delaux P.M."/>
            <person name="Dal Grande F."/>
            <person name="Keller J."/>
        </authorList>
    </citation>
    <scope>NUCLEOTIDE SEQUENCE [LARGE SCALE GENOMIC DNA]</scope>
    <source>
        <strain evidence="2 3">SAG 216-7</strain>
    </source>
</reference>
<gene>
    <name evidence="2" type="ORF">WJX75_005023</name>
</gene>
<dbReference type="InterPro" id="IPR051130">
    <property type="entry name" value="Mito_struct-func_regulator"/>
</dbReference>